<dbReference type="GO" id="GO:0005829">
    <property type="term" value="C:cytosol"/>
    <property type="evidence" value="ECO:0007669"/>
    <property type="project" value="TreeGrafter"/>
</dbReference>
<dbReference type="InterPro" id="IPR005475">
    <property type="entry name" value="Transketolase-like_Pyr-bd"/>
</dbReference>
<keyword evidence="5" id="KW-0786">Thiamine pyrophosphate</keyword>
<dbReference type="AlphaFoldDB" id="A0A965GCD6"/>
<dbReference type="GO" id="GO:0008661">
    <property type="term" value="F:1-deoxy-D-xylulose-5-phosphate synthase activity"/>
    <property type="evidence" value="ECO:0007669"/>
    <property type="project" value="UniProtKB-EC"/>
</dbReference>
<dbReference type="GO" id="GO:0019288">
    <property type="term" value="P:isopentenyl diphosphate biosynthetic process, methylerythritol 4-phosphate pathway"/>
    <property type="evidence" value="ECO:0007669"/>
    <property type="project" value="TreeGrafter"/>
</dbReference>
<name>A0A965GCD6_9PROT</name>
<dbReference type="InterPro" id="IPR029061">
    <property type="entry name" value="THDP-binding"/>
</dbReference>
<proteinExistence type="predicted"/>
<evidence type="ECO:0000313" key="8">
    <source>
        <dbReference type="Proteomes" id="UP000740727"/>
    </source>
</evidence>
<dbReference type="Pfam" id="PF13292">
    <property type="entry name" value="DXP_synthase_N"/>
    <property type="match status" value="1"/>
</dbReference>
<keyword evidence="3 7" id="KW-0808">Transferase</keyword>
<evidence type="ECO:0000256" key="4">
    <source>
        <dbReference type="ARBA" id="ARBA00022842"/>
    </source>
</evidence>
<dbReference type="Pfam" id="PF02779">
    <property type="entry name" value="Transket_pyr"/>
    <property type="match status" value="1"/>
</dbReference>
<dbReference type="GO" id="GO:0016114">
    <property type="term" value="P:terpenoid biosynthetic process"/>
    <property type="evidence" value="ECO:0007669"/>
    <property type="project" value="InterPro"/>
</dbReference>
<evidence type="ECO:0000256" key="3">
    <source>
        <dbReference type="ARBA" id="ARBA00022679"/>
    </source>
</evidence>
<feature type="domain" description="Transketolase-like pyrimidine-binding" evidence="6">
    <location>
        <begin position="316"/>
        <end position="373"/>
    </location>
</feature>
<dbReference type="Gene3D" id="3.40.50.970">
    <property type="match status" value="2"/>
</dbReference>
<dbReference type="Proteomes" id="UP000740727">
    <property type="component" value="Unassembled WGS sequence"/>
</dbReference>
<dbReference type="EMBL" id="RFXN01000032">
    <property type="protein sequence ID" value="NBR93886.1"/>
    <property type="molecule type" value="Genomic_DNA"/>
</dbReference>
<evidence type="ECO:0000259" key="6">
    <source>
        <dbReference type="Pfam" id="PF02779"/>
    </source>
</evidence>
<protein>
    <submittedName>
        <fullName evidence="7">1-deoxy-D-xylulose-5-phosphate synthase</fullName>
        <ecNumber evidence="7">2.2.1.7</ecNumber>
    </submittedName>
</protein>
<dbReference type="PANTHER" id="PTHR43322:SF5">
    <property type="entry name" value="1-DEOXY-D-XYLULOSE-5-PHOSPHATE SYNTHASE, CHLOROPLASTIC"/>
    <property type="match status" value="1"/>
</dbReference>
<evidence type="ECO:0000313" key="7">
    <source>
        <dbReference type="EMBL" id="NBR93886.1"/>
    </source>
</evidence>
<keyword evidence="4" id="KW-0460">Magnesium</keyword>
<dbReference type="InterPro" id="IPR005477">
    <property type="entry name" value="Dxylulose-5-P_synthase"/>
</dbReference>
<sequence>MLPSISSPAELKKLAPEQLPTLAQEIREFLIRSVARTGGHLGPNLGVVELTIALHRVFNSPDDLLLFDTGHQSYVHKLLTGRQEGFERLRQRGGASGYPNRRESAHDVIENSHASTALSWGDGISRAFSLQGVTDRSVVVVVGDGALTGGMAWEALNNIAATKDRSLVILVNDNERSYSPTIGGISTYLTTLRATKGYERFLEWGKNVLEKTPVVGQPIFETLHGMKKGIKDIIAPQGMFEDLGLKYLGPVDGHDIEAMENILKAAKEFGGPVIVHAITEKGRGFAPAVNDEAERFHAVGPVDPETGEALAAVGKTWTSIFSEELISIGEQNNKVVAITAAMLGPTGLDKFGEKFPERTFDVGIAEQHAVASAA</sequence>
<comment type="subunit">
    <text evidence="2">Homodimer.</text>
</comment>
<dbReference type="CDD" id="cd02007">
    <property type="entry name" value="TPP_DXS"/>
    <property type="match status" value="1"/>
</dbReference>
<dbReference type="EC" id="2.2.1.7" evidence="7"/>
<dbReference type="SUPFAM" id="SSF52518">
    <property type="entry name" value="Thiamin diphosphate-binding fold (THDP-binding)"/>
    <property type="match status" value="1"/>
</dbReference>
<feature type="non-terminal residue" evidence="7">
    <location>
        <position position="374"/>
    </location>
</feature>
<evidence type="ECO:0000256" key="1">
    <source>
        <dbReference type="ARBA" id="ARBA00001946"/>
    </source>
</evidence>
<dbReference type="PANTHER" id="PTHR43322">
    <property type="entry name" value="1-D-DEOXYXYLULOSE 5-PHOSPHATE SYNTHASE-RELATED"/>
    <property type="match status" value="1"/>
</dbReference>
<gene>
    <name evidence="7" type="ORF">EBT44_03480</name>
</gene>
<evidence type="ECO:0000256" key="2">
    <source>
        <dbReference type="ARBA" id="ARBA00011738"/>
    </source>
</evidence>
<reference evidence="7" key="1">
    <citation type="submission" date="2018-10" db="EMBL/GenBank/DDBJ databases">
        <title>Iterative Subtractive Binning of Freshwater Chronoseries Metagenomes Recovers Nearly Complete Genomes from over Four Hundred Novel Species.</title>
        <authorList>
            <person name="Rodriguez-R L.M."/>
            <person name="Tsementzi D."/>
            <person name="Luo C."/>
            <person name="Konstantinidis K.T."/>
        </authorList>
    </citation>
    <scope>NUCLEOTIDE SEQUENCE</scope>
    <source>
        <strain evidence="7">WB5_2A_028</strain>
    </source>
</reference>
<organism evidence="7 8">
    <name type="scientific">Candidatus Fonsibacter lacus</name>
    <dbReference type="NCBI Taxonomy" id="2576439"/>
    <lineage>
        <taxon>Bacteria</taxon>
        <taxon>Pseudomonadati</taxon>
        <taxon>Pseudomonadota</taxon>
        <taxon>Alphaproteobacteria</taxon>
        <taxon>Candidatus Pelagibacterales</taxon>
        <taxon>Candidatus Pelagibacterales incertae sedis</taxon>
        <taxon>Candidatus Fonsibacter</taxon>
    </lineage>
</organism>
<comment type="cofactor">
    <cofactor evidence="1">
        <name>Mg(2+)</name>
        <dbReference type="ChEBI" id="CHEBI:18420"/>
    </cofactor>
</comment>
<accession>A0A965GCD6</accession>
<evidence type="ECO:0000256" key="5">
    <source>
        <dbReference type="ARBA" id="ARBA00023052"/>
    </source>
</evidence>
<comment type="caution">
    <text evidence="7">The sequence shown here is derived from an EMBL/GenBank/DDBJ whole genome shotgun (WGS) entry which is preliminary data.</text>
</comment>